<evidence type="ECO:0000256" key="2">
    <source>
        <dbReference type="ARBA" id="ARBA00023015"/>
    </source>
</evidence>
<dbReference type="InterPro" id="IPR000847">
    <property type="entry name" value="LysR_HTH_N"/>
</dbReference>
<keyword evidence="2" id="KW-0805">Transcription regulation</keyword>
<evidence type="ECO:0000256" key="3">
    <source>
        <dbReference type="ARBA" id="ARBA00023125"/>
    </source>
</evidence>
<sequence>MKTNSDELSIFVNVVESGSFSRAAEHLNMANSVVSRSVKRLEQKLGVNLLNRTTRNLSLTAEGERYFVKVCSDP</sequence>
<keyword evidence="4" id="KW-0804">Transcription</keyword>
<dbReference type="PRINTS" id="PR00039">
    <property type="entry name" value="HTHLYSR"/>
</dbReference>
<comment type="similarity">
    <text evidence="1">Belongs to the LysR transcriptional regulatory family.</text>
</comment>
<dbReference type="EMBL" id="JTJS01000154">
    <property type="protein sequence ID" value="OBX03884.1"/>
    <property type="molecule type" value="Genomic_DNA"/>
</dbReference>
<comment type="caution">
    <text evidence="6">The sequence shown here is derived from an EMBL/GenBank/DDBJ whole genome shotgun (WGS) entry which is preliminary data.</text>
</comment>
<accession>A0A1A7PP93</accession>
<reference evidence="6 7" key="1">
    <citation type="submission" date="2014-11" db="EMBL/GenBank/DDBJ databases">
        <title>Pan-genome of Gallibacterium spp.</title>
        <authorList>
            <person name="Kudirkiene E."/>
            <person name="Bojesen A.M."/>
        </authorList>
    </citation>
    <scope>NUCLEOTIDE SEQUENCE [LARGE SCALE GENOMIC DNA]</scope>
    <source>
        <strain evidence="6 7">F298</strain>
    </source>
</reference>
<evidence type="ECO:0000313" key="7">
    <source>
        <dbReference type="Proteomes" id="UP000243168"/>
    </source>
</evidence>
<organism evidence="6 7">
    <name type="scientific">Gallibacterium genomosp. 3</name>
    <dbReference type="NCBI Taxonomy" id="505345"/>
    <lineage>
        <taxon>Bacteria</taxon>
        <taxon>Pseudomonadati</taxon>
        <taxon>Pseudomonadota</taxon>
        <taxon>Gammaproteobacteria</taxon>
        <taxon>Pasteurellales</taxon>
        <taxon>Pasteurellaceae</taxon>
        <taxon>Gallibacterium</taxon>
    </lineage>
</organism>
<dbReference type="InterPro" id="IPR036388">
    <property type="entry name" value="WH-like_DNA-bd_sf"/>
</dbReference>
<keyword evidence="3" id="KW-0238">DNA-binding</keyword>
<name>A0A1A7PP93_9PAST</name>
<dbReference type="Proteomes" id="UP000243168">
    <property type="component" value="Unassembled WGS sequence"/>
</dbReference>
<dbReference type="Pfam" id="PF00126">
    <property type="entry name" value="HTH_1"/>
    <property type="match status" value="1"/>
</dbReference>
<dbReference type="SUPFAM" id="SSF46785">
    <property type="entry name" value="Winged helix' DNA-binding domain"/>
    <property type="match status" value="1"/>
</dbReference>
<dbReference type="PROSITE" id="PS50931">
    <property type="entry name" value="HTH_LYSR"/>
    <property type="match status" value="1"/>
</dbReference>
<feature type="domain" description="HTH lysR-type" evidence="5">
    <location>
        <begin position="1"/>
        <end position="60"/>
    </location>
</feature>
<dbReference type="GO" id="GO:0003700">
    <property type="term" value="F:DNA-binding transcription factor activity"/>
    <property type="evidence" value="ECO:0007669"/>
    <property type="project" value="InterPro"/>
</dbReference>
<gene>
    <name evidence="6" type="ORF">QV07_10490</name>
</gene>
<dbReference type="AlphaFoldDB" id="A0A1A7PP93"/>
<protein>
    <submittedName>
        <fullName evidence="6">LysR family transcriptional regulator</fullName>
    </submittedName>
</protein>
<evidence type="ECO:0000259" key="5">
    <source>
        <dbReference type="PROSITE" id="PS50931"/>
    </source>
</evidence>
<proteinExistence type="inferred from homology"/>
<dbReference type="GO" id="GO:0006351">
    <property type="term" value="P:DNA-templated transcription"/>
    <property type="evidence" value="ECO:0007669"/>
    <property type="project" value="TreeGrafter"/>
</dbReference>
<dbReference type="FunFam" id="1.10.10.10:FF:000001">
    <property type="entry name" value="LysR family transcriptional regulator"/>
    <property type="match status" value="1"/>
</dbReference>
<dbReference type="PANTHER" id="PTHR30537">
    <property type="entry name" value="HTH-TYPE TRANSCRIPTIONAL REGULATOR"/>
    <property type="match status" value="1"/>
</dbReference>
<dbReference type="GO" id="GO:0043565">
    <property type="term" value="F:sequence-specific DNA binding"/>
    <property type="evidence" value="ECO:0007669"/>
    <property type="project" value="TreeGrafter"/>
</dbReference>
<dbReference type="InterPro" id="IPR058163">
    <property type="entry name" value="LysR-type_TF_proteobact-type"/>
</dbReference>
<dbReference type="RefSeq" id="WP_156545397.1">
    <property type="nucleotide sequence ID" value="NZ_JTJS01000154.1"/>
</dbReference>
<evidence type="ECO:0000256" key="1">
    <source>
        <dbReference type="ARBA" id="ARBA00009437"/>
    </source>
</evidence>
<dbReference type="PANTHER" id="PTHR30537:SF20">
    <property type="entry name" value="TRANSCRIPTIONAL REGULATORY PROTEIN"/>
    <property type="match status" value="1"/>
</dbReference>
<dbReference type="Gene3D" id="1.10.10.10">
    <property type="entry name" value="Winged helix-like DNA-binding domain superfamily/Winged helix DNA-binding domain"/>
    <property type="match status" value="1"/>
</dbReference>
<evidence type="ECO:0000256" key="4">
    <source>
        <dbReference type="ARBA" id="ARBA00023163"/>
    </source>
</evidence>
<dbReference type="InterPro" id="IPR036390">
    <property type="entry name" value="WH_DNA-bd_sf"/>
</dbReference>
<feature type="non-terminal residue" evidence="6">
    <location>
        <position position="74"/>
    </location>
</feature>
<evidence type="ECO:0000313" key="6">
    <source>
        <dbReference type="EMBL" id="OBX03884.1"/>
    </source>
</evidence>